<dbReference type="Pfam" id="PF03693">
    <property type="entry name" value="ParD_antitoxin"/>
    <property type="match status" value="1"/>
</dbReference>
<organism evidence="1 2">
    <name type="scientific">Aurantimonas coralicida</name>
    <dbReference type="NCBI Taxonomy" id="182270"/>
    <lineage>
        <taxon>Bacteria</taxon>
        <taxon>Pseudomonadati</taxon>
        <taxon>Pseudomonadota</taxon>
        <taxon>Alphaproteobacteria</taxon>
        <taxon>Hyphomicrobiales</taxon>
        <taxon>Aurantimonadaceae</taxon>
        <taxon>Aurantimonas</taxon>
    </lineage>
</organism>
<reference evidence="1" key="1">
    <citation type="journal article" date="2020" name="mSystems">
        <title>Genome- and Community-Level Interaction Insights into Carbon Utilization and Element Cycling Functions of Hydrothermarchaeota in Hydrothermal Sediment.</title>
        <authorList>
            <person name="Zhou Z."/>
            <person name="Liu Y."/>
            <person name="Xu W."/>
            <person name="Pan J."/>
            <person name="Luo Z.H."/>
            <person name="Li M."/>
        </authorList>
    </citation>
    <scope>NUCLEOTIDE SEQUENCE</scope>
    <source>
        <strain evidence="1">HyVt-347</strain>
    </source>
</reference>
<dbReference type="InterPro" id="IPR022789">
    <property type="entry name" value="ParD"/>
</dbReference>
<dbReference type="Gene3D" id="6.10.10.120">
    <property type="entry name" value="Antitoxin ParD1-like"/>
    <property type="match status" value="1"/>
</dbReference>
<dbReference type="EMBL" id="DRGN01000089">
    <property type="protein sequence ID" value="HEU00038.1"/>
    <property type="molecule type" value="Genomic_DNA"/>
</dbReference>
<name>A0A9C9NDR3_9HYPH</name>
<evidence type="ECO:0000313" key="1">
    <source>
        <dbReference type="EMBL" id="HEU00038.1"/>
    </source>
</evidence>
<accession>A0A9C9NDR3</accession>
<dbReference type="AlphaFoldDB" id="A0A9C9NDR3"/>
<dbReference type="InterPro" id="IPR038296">
    <property type="entry name" value="ParD_sf"/>
</dbReference>
<protein>
    <submittedName>
        <fullName evidence="1">Type II toxin-antitoxin system ParD family antitoxin</fullName>
    </submittedName>
</protein>
<sequence length="107" mass="11798">MSPAKIRFCRVDGVRAVQHPNSFTIVLGDDQAIVDAKLRTGEFQDASEVVRAGLHALEREEATLDEMMRKKVLSALANPQPPIPAGEVFDRLRAKYVGGVKPRRDAT</sequence>
<comment type="caution">
    <text evidence="1">The sequence shown here is derived from an EMBL/GenBank/DDBJ whole genome shotgun (WGS) entry which is preliminary data.</text>
</comment>
<evidence type="ECO:0000313" key="2">
    <source>
        <dbReference type="Proteomes" id="UP000885680"/>
    </source>
</evidence>
<proteinExistence type="predicted"/>
<gene>
    <name evidence="1" type="ORF">ENH89_06705</name>
</gene>
<dbReference type="Proteomes" id="UP000885680">
    <property type="component" value="Unassembled WGS sequence"/>
</dbReference>